<protein>
    <submittedName>
        <fullName evidence="1">Uncharacterized protein</fullName>
    </submittedName>
</protein>
<proteinExistence type="predicted"/>
<reference evidence="1" key="1">
    <citation type="submission" date="2018-05" db="EMBL/GenBank/DDBJ databases">
        <authorList>
            <person name="Lanie J.A."/>
            <person name="Ng W.-L."/>
            <person name="Kazmierczak K.M."/>
            <person name="Andrzejewski T.M."/>
            <person name="Davidsen T.M."/>
            <person name="Wayne K.J."/>
            <person name="Tettelin H."/>
            <person name="Glass J.I."/>
            <person name="Rusch D."/>
            <person name="Podicherti R."/>
            <person name="Tsui H.-C.T."/>
            <person name="Winkler M.E."/>
        </authorList>
    </citation>
    <scope>NUCLEOTIDE SEQUENCE</scope>
</reference>
<dbReference type="AlphaFoldDB" id="A0A382ZP07"/>
<gene>
    <name evidence="1" type="ORF">METZ01_LOCUS449669</name>
</gene>
<name>A0A382ZP07_9ZZZZ</name>
<evidence type="ECO:0000313" key="1">
    <source>
        <dbReference type="EMBL" id="SVD96815.1"/>
    </source>
</evidence>
<organism evidence="1">
    <name type="scientific">marine metagenome</name>
    <dbReference type="NCBI Taxonomy" id="408172"/>
    <lineage>
        <taxon>unclassified sequences</taxon>
        <taxon>metagenomes</taxon>
        <taxon>ecological metagenomes</taxon>
    </lineage>
</organism>
<dbReference type="EMBL" id="UINC01185219">
    <property type="protein sequence ID" value="SVD96815.1"/>
    <property type="molecule type" value="Genomic_DNA"/>
</dbReference>
<accession>A0A382ZP07</accession>
<sequence>MLVYHITAKSIEHYKNIKIILQVESFVNKHI</sequence>